<dbReference type="EMBL" id="CP046914">
    <property type="protein sequence ID" value="QGZ64509.1"/>
    <property type="molecule type" value="Genomic_DNA"/>
</dbReference>
<dbReference type="InterPro" id="IPR002347">
    <property type="entry name" value="SDR_fam"/>
</dbReference>
<dbReference type="OrthoDB" id="5513072at2"/>
<dbReference type="RefSeq" id="WP_158954006.1">
    <property type="nucleotide sequence ID" value="NZ_CP046914.1"/>
</dbReference>
<dbReference type="Pfam" id="PF00106">
    <property type="entry name" value="adh_short"/>
    <property type="match status" value="1"/>
</dbReference>
<sequence>MTTLPYRSALIIGAGSGISASLTRVLRAANLPVVMAARNVEKLTALVDETGAMALPVDAADAAQVERLFAETQARIGAAEIVIYNASGRLRGPLAELDAQAVEAAVAVSALGAFYAVQQAAKRMVPAGKGAILLTGATAGVKGFALSAPFAMGKFALRGLAQSAARELIPKGIHVAHVVIDGGVRAAHRADPPDQPDSTLDPDAIAQCYLDLLRQHRSAWSWELEVRPWTEKF</sequence>
<dbReference type="KEGG" id="pacs:FAZ98_17650"/>
<reference evidence="1 2" key="1">
    <citation type="submission" date="2019-12" db="EMBL/GenBank/DDBJ databases">
        <title>Paraburkholderia acidiphila 7Q-K02 sp. nov and Paraburkholderia acidisoli DHF22 sp. nov., two strains isolated from forest soil.</title>
        <authorList>
            <person name="Gao Z."/>
            <person name="Qiu L."/>
        </authorList>
    </citation>
    <scope>NUCLEOTIDE SEQUENCE [LARGE SCALE GENOMIC DNA]</scope>
    <source>
        <strain evidence="1 2">DHF22</strain>
    </source>
</reference>
<dbReference type="AlphaFoldDB" id="A0A7Z2JIM1"/>
<protein>
    <submittedName>
        <fullName evidence="1">SDR family NAD(P)-dependent oxidoreductase</fullName>
    </submittedName>
</protein>
<proteinExistence type="predicted"/>
<accession>A0A7Z2JIM1</accession>
<dbReference type="InterPro" id="IPR036291">
    <property type="entry name" value="NAD(P)-bd_dom_sf"/>
</dbReference>
<dbReference type="PANTHER" id="PTHR43431">
    <property type="entry name" value="OXIDOREDUCTASE, SHORT CHAIN DEHYDROGENASE/REDUCTASE FAMILY (AFU_ORTHOLOGUE AFUA_5G14000)"/>
    <property type="match status" value="1"/>
</dbReference>
<organism evidence="1 2">
    <name type="scientific">Paraburkholderia acidisoli</name>
    <dbReference type="NCBI Taxonomy" id="2571748"/>
    <lineage>
        <taxon>Bacteria</taxon>
        <taxon>Pseudomonadati</taxon>
        <taxon>Pseudomonadota</taxon>
        <taxon>Betaproteobacteria</taxon>
        <taxon>Burkholderiales</taxon>
        <taxon>Burkholderiaceae</taxon>
        <taxon>Paraburkholderia</taxon>
    </lineage>
</organism>
<dbReference type="SUPFAM" id="SSF51735">
    <property type="entry name" value="NAD(P)-binding Rossmann-fold domains"/>
    <property type="match status" value="1"/>
</dbReference>
<evidence type="ECO:0000313" key="2">
    <source>
        <dbReference type="Proteomes" id="UP000433577"/>
    </source>
</evidence>
<dbReference type="PRINTS" id="PR00081">
    <property type="entry name" value="GDHRDH"/>
</dbReference>
<keyword evidence="2" id="KW-1185">Reference proteome</keyword>
<dbReference type="Gene3D" id="3.40.50.720">
    <property type="entry name" value="NAD(P)-binding Rossmann-like Domain"/>
    <property type="match status" value="1"/>
</dbReference>
<dbReference type="PANTHER" id="PTHR43431:SF7">
    <property type="entry name" value="OXIDOREDUCTASE, SHORT CHAIN DEHYDROGENASE_REDUCTASE FAMILY (AFU_ORTHOLOGUE AFUA_5G14000)"/>
    <property type="match status" value="1"/>
</dbReference>
<evidence type="ECO:0000313" key="1">
    <source>
        <dbReference type="EMBL" id="QGZ64509.1"/>
    </source>
</evidence>
<name>A0A7Z2JIM1_9BURK</name>
<dbReference type="Proteomes" id="UP000433577">
    <property type="component" value="Chromosome 2"/>
</dbReference>
<gene>
    <name evidence="1" type="ORF">FAZ98_17650</name>
</gene>